<evidence type="ECO:0000256" key="1">
    <source>
        <dbReference type="ARBA" id="ARBA00000826"/>
    </source>
</evidence>
<dbReference type="InterPro" id="IPR044143">
    <property type="entry name" value="GlgB_N_E_set_prok"/>
</dbReference>
<evidence type="ECO:0000256" key="2">
    <source>
        <dbReference type="ARBA" id="ARBA00002953"/>
    </source>
</evidence>
<evidence type="ECO:0000256" key="10">
    <source>
        <dbReference type="HAMAP-Rule" id="MF_00685"/>
    </source>
</evidence>
<accession>A0ABS8GU96</accession>
<comment type="caution">
    <text evidence="12">The sequence shown here is derived from an EMBL/GenBank/DDBJ whole genome shotgun (WGS) entry which is preliminary data.</text>
</comment>
<dbReference type="NCBIfam" id="TIGR01515">
    <property type="entry name" value="branching_enzym"/>
    <property type="match status" value="1"/>
</dbReference>
<evidence type="ECO:0000256" key="6">
    <source>
        <dbReference type="ARBA" id="ARBA00022676"/>
    </source>
</evidence>
<dbReference type="InterPro" id="IPR037439">
    <property type="entry name" value="Branching_enzy"/>
</dbReference>
<dbReference type="InterPro" id="IPR006047">
    <property type="entry name" value="GH13_cat_dom"/>
</dbReference>
<dbReference type="InterPro" id="IPR013780">
    <property type="entry name" value="Glyco_hydro_b"/>
</dbReference>
<dbReference type="Gene3D" id="3.20.20.80">
    <property type="entry name" value="Glycosidases"/>
    <property type="match status" value="1"/>
</dbReference>
<evidence type="ECO:0000256" key="7">
    <source>
        <dbReference type="ARBA" id="ARBA00022679"/>
    </source>
</evidence>
<evidence type="ECO:0000256" key="9">
    <source>
        <dbReference type="ARBA" id="ARBA00023277"/>
    </source>
</evidence>
<dbReference type="PANTHER" id="PTHR43651">
    <property type="entry name" value="1,4-ALPHA-GLUCAN-BRANCHING ENZYME"/>
    <property type="match status" value="1"/>
</dbReference>
<dbReference type="NCBIfam" id="NF003811">
    <property type="entry name" value="PRK05402.1"/>
    <property type="match status" value="1"/>
</dbReference>
<sequence>MSNVHTYSLFSDFDIELFKAGKHFRLYEKLGSHPVTVDGKKGTYFAVWAPSAKSVSVVGDFNYWLEGDHKLNVRWDGSGIWEGFIPDVGHGTIYKYKIQSHHNDVKTEKADPFARRAEHPPKTASVIYDTNYKWKDSKWMKNRAKHNALDTPFSVYEVHLGSWKKTGNENRSLSYTEMADDLVAYVKQMEFTHVEFMPIMEYPYDPSWGYQLTGYFAPTSRFGYPEEFMLLVDKFHQAGIGVILDWVPSHFPEDAHGLGNFDGSHLYEHPDPRKGWHPDWKSLIFNYGRNEVRAFLISNALFWLDQYHIDGLRVDAVASMLYLDYSREDGEWEPNQFGGRENLDAISFLEELNVTVFKNYPDVQTIAEESTSYTGVSKPVFLGGLGFGMKWMMGWMHDTLEYFKKEPVYRKYHQNDITFSMTYAFSENFMLPLSHDEVVYGKKSLFDRMPGTEWQRFANLRLMFGYMFTHPGTNLIFQGGEFAQSSEWNFQQSLDWHLLQYDFHKGMQACVTDLNKLYKSHPAFYEKQFSHEGFEWIEWSDSENSVLSYLRKGNKPKETVLVICNFTPVPRENYRVGVPSEIFKAKASLQEILNTNKKEYGGSGDYLTERVAVEAVPWNSRENSIKLDLAPLATLVFALSDK</sequence>
<dbReference type="InterPro" id="IPR013783">
    <property type="entry name" value="Ig-like_fold"/>
</dbReference>
<dbReference type="CDD" id="cd11322">
    <property type="entry name" value="AmyAc_Glg_BE"/>
    <property type="match status" value="1"/>
</dbReference>
<dbReference type="HAMAP" id="MF_00685">
    <property type="entry name" value="GlgB"/>
    <property type="match status" value="1"/>
</dbReference>
<evidence type="ECO:0000256" key="4">
    <source>
        <dbReference type="ARBA" id="ARBA00009000"/>
    </source>
</evidence>
<dbReference type="InterPro" id="IPR004193">
    <property type="entry name" value="Glyco_hydro_13_N"/>
</dbReference>
<dbReference type="RefSeq" id="WP_228230300.1">
    <property type="nucleotide sequence ID" value="NZ_JAJGMW010000013.1"/>
</dbReference>
<dbReference type="Gene3D" id="2.60.40.1180">
    <property type="entry name" value="Golgi alpha-mannosidase II"/>
    <property type="match status" value="1"/>
</dbReference>
<feature type="domain" description="Glycosyl hydrolase family 13 catalytic" evidence="11">
    <location>
        <begin position="157"/>
        <end position="504"/>
    </location>
</feature>
<dbReference type="EMBL" id="JAJGMW010000013">
    <property type="protein sequence ID" value="MCC4213235.1"/>
    <property type="molecule type" value="Genomic_DNA"/>
</dbReference>
<dbReference type="PANTHER" id="PTHR43651:SF3">
    <property type="entry name" value="1,4-ALPHA-GLUCAN-BRANCHING ENZYME"/>
    <property type="match status" value="1"/>
</dbReference>
<comment type="function">
    <text evidence="2 10">Catalyzes the formation of the alpha-1,6-glucosidic linkages in glycogen by scission of a 1,4-alpha-linked oligosaccharide from growing alpha-1,4-glucan chains and the subsequent attachment of the oligosaccharide to the alpha-1,6 position.</text>
</comment>
<dbReference type="SMART" id="SM00642">
    <property type="entry name" value="Aamy"/>
    <property type="match status" value="1"/>
</dbReference>
<protein>
    <recommendedName>
        <fullName evidence="10">1,4-alpha-glucan branching enzyme GlgB</fullName>
        <ecNumber evidence="10">2.4.1.18</ecNumber>
    </recommendedName>
    <alternativeName>
        <fullName evidence="10">1,4-alpha-D-glucan:1,4-alpha-D-glucan 6-glucosyl-transferase</fullName>
    </alternativeName>
    <alternativeName>
        <fullName evidence="10">Alpha-(1-&gt;4)-glucan branching enzyme</fullName>
    </alternativeName>
    <alternativeName>
        <fullName evidence="10">Glycogen branching enzyme</fullName>
        <shortName evidence="10">BE</shortName>
    </alternativeName>
</protein>
<comment type="catalytic activity">
    <reaction evidence="1 10">
        <text>Transfers a segment of a (1-&gt;4)-alpha-D-glucan chain to a primary hydroxy group in a similar glucan chain.</text>
        <dbReference type="EC" id="2.4.1.18"/>
    </reaction>
</comment>
<dbReference type="InterPro" id="IPR006048">
    <property type="entry name" value="A-amylase/branching_C"/>
</dbReference>
<evidence type="ECO:0000256" key="5">
    <source>
        <dbReference type="ARBA" id="ARBA00022600"/>
    </source>
</evidence>
<dbReference type="InterPro" id="IPR014756">
    <property type="entry name" value="Ig_E-set"/>
</dbReference>
<dbReference type="Gene3D" id="2.60.40.10">
    <property type="entry name" value="Immunoglobulins"/>
    <property type="match status" value="1"/>
</dbReference>
<dbReference type="CDD" id="cd02855">
    <property type="entry name" value="E_set_GBE_prok_N"/>
    <property type="match status" value="1"/>
</dbReference>
<evidence type="ECO:0000313" key="12">
    <source>
        <dbReference type="EMBL" id="MCC4213235.1"/>
    </source>
</evidence>
<evidence type="ECO:0000259" key="11">
    <source>
        <dbReference type="SMART" id="SM00642"/>
    </source>
</evidence>
<name>A0ABS8GU96_9FLAO</name>
<dbReference type="Pfam" id="PF02922">
    <property type="entry name" value="CBM_48"/>
    <property type="match status" value="1"/>
</dbReference>
<gene>
    <name evidence="10 12" type="primary">glgB</name>
    <name evidence="12" type="ORF">LLW17_10930</name>
</gene>
<keyword evidence="9 10" id="KW-0119">Carbohydrate metabolism</keyword>
<keyword evidence="5 10" id="KW-0321">Glycogen metabolism</keyword>
<keyword evidence="6 10" id="KW-0328">Glycosyltransferase</keyword>
<comment type="subunit">
    <text evidence="10">Monomer.</text>
</comment>
<dbReference type="SUPFAM" id="SSF51011">
    <property type="entry name" value="Glycosyl hydrolase domain"/>
    <property type="match status" value="1"/>
</dbReference>
<dbReference type="Proteomes" id="UP001197770">
    <property type="component" value="Unassembled WGS sequence"/>
</dbReference>
<dbReference type="InterPro" id="IPR006407">
    <property type="entry name" value="GlgB"/>
</dbReference>
<evidence type="ECO:0000256" key="3">
    <source>
        <dbReference type="ARBA" id="ARBA00004964"/>
    </source>
</evidence>
<organism evidence="12 13">
    <name type="scientific">Leeuwenhoekiella parthenopeia</name>
    <dbReference type="NCBI Taxonomy" id="2890320"/>
    <lineage>
        <taxon>Bacteria</taxon>
        <taxon>Pseudomonadati</taxon>
        <taxon>Bacteroidota</taxon>
        <taxon>Flavobacteriia</taxon>
        <taxon>Flavobacteriales</taxon>
        <taxon>Flavobacteriaceae</taxon>
        <taxon>Leeuwenhoekiella</taxon>
    </lineage>
</organism>
<evidence type="ECO:0000313" key="13">
    <source>
        <dbReference type="Proteomes" id="UP001197770"/>
    </source>
</evidence>
<evidence type="ECO:0000256" key="8">
    <source>
        <dbReference type="ARBA" id="ARBA00023056"/>
    </source>
</evidence>
<keyword evidence="13" id="KW-1185">Reference proteome</keyword>
<dbReference type="InterPro" id="IPR017853">
    <property type="entry name" value="GH"/>
</dbReference>
<dbReference type="NCBIfam" id="NF008967">
    <property type="entry name" value="PRK12313.1"/>
    <property type="match status" value="1"/>
</dbReference>
<dbReference type="Pfam" id="PF00128">
    <property type="entry name" value="Alpha-amylase"/>
    <property type="match status" value="2"/>
</dbReference>
<dbReference type="SUPFAM" id="SSF81296">
    <property type="entry name" value="E set domains"/>
    <property type="match status" value="1"/>
</dbReference>
<reference evidence="12 13" key="1">
    <citation type="submission" date="2021-11" db="EMBL/GenBank/DDBJ databases">
        <title>Seasonal and diel survey of microbial diversity of the Tyrrhenian coast.</title>
        <authorList>
            <person name="Gattoni G."/>
            <person name="Corral P."/>
        </authorList>
    </citation>
    <scope>NUCLEOTIDE SEQUENCE [LARGE SCALE GENOMIC DNA]</scope>
    <source>
        <strain evidence="12 13">Mr9</strain>
    </source>
</reference>
<comment type="similarity">
    <text evidence="4 10">Belongs to the glycosyl hydrolase 13 family. GlgB subfamily.</text>
</comment>
<dbReference type="Pfam" id="PF02806">
    <property type="entry name" value="Alpha-amylase_C"/>
    <property type="match status" value="1"/>
</dbReference>
<comment type="pathway">
    <text evidence="3 10">Glycan biosynthesis; glycogen biosynthesis.</text>
</comment>
<feature type="active site" description="Nucleophile" evidence="10">
    <location>
        <position position="315"/>
    </location>
</feature>
<dbReference type="PIRSF" id="PIRSF000463">
    <property type="entry name" value="GlgB"/>
    <property type="match status" value="1"/>
</dbReference>
<keyword evidence="7 10" id="KW-0808">Transferase</keyword>
<keyword evidence="8 10" id="KW-0320">Glycogen biosynthesis</keyword>
<proteinExistence type="inferred from homology"/>
<dbReference type="EC" id="2.4.1.18" evidence="10"/>
<dbReference type="SUPFAM" id="SSF51445">
    <property type="entry name" value="(Trans)glycosidases"/>
    <property type="match status" value="1"/>
</dbReference>
<feature type="active site" description="Proton donor" evidence="10">
    <location>
        <position position="368"/>
    </location>
</feature>